<comment type="caution">
    <text evidence="2">The sequence shown here is derived from an EMBL/GenBank/DDBJ whole genome shotgun (WGS) entry which is preliminary data.</text>
</comment>
<dbReference type="Proteomes" id="UP000724686">
    <property type="component" value="Unassembled WGS sequence"/>
</dbReference>
<dbReference type="InterPro" id="IPR029044">
    <property type="entry name" value="Nucleotide-diphossugar_trans"/>
</dbReference>
<dbReference type="SUPFAM" id="SSF53448">
    <property type="entry name" value="Nucleotide-diphospho-sugar transferases"/>
    <property type="match status" value="1"/>
</dbReference>
<dbReference type="RefSeq" id="WP_205279413.1">
    <property type="nucleotide sequence ID" value="NZ_JAFFPU010000033.1"/>
</dbReference>
<feature type="domain" description="Glycosyltransferase 2-like" evidence="1">
    <location>
        <begin position="13"/>
        <end position="139"/>
    </location>
</feature>
<evidence type="ECO:0000259" key="1">
    <source>
        <dbReference type="Pfam" id="PF00535"/>
    </source>
</evidence>
<proteinExistence type="predicted"/>
<evidence type="ECO:0000313" key="3">
    <source>
        <dbReference type="Proteomes" id="UP000724686"/>
    </source>
</evidence>
<dbReference type="InterPro" id="IPR050834">
    <property type="entry name" value="Glycosyltransf_2"/>
</dbReference>
<sequence>MIPNTEKSKPLFSIIIPCYNYGRFLEETIKSVQMQTYDNWEIILVDDGSDDEETLKILKRLPDENLHLSIVAIPRSGPSQARNIGIGKARGKFILPLDSDDKIHPDYLNEARVAFERDPKIGILYCEAEFFGGFRGRWDLPDYRFPDILLENCIFVSAVFRKSDWKKVGGFSKNTMESEWEDFDFWLKLIERGLKVYKIPKVLFYYRVGHTSRSSRSIQSFLPLHMQLYENHKNLYIDNIEILFRRHLRAKELEETFLILTKLPVLFKLIKGLSISLKFLSAMKRRIVNFSF</sequence>
<protein>
    <submittedName>
        <fullName evidence="2">Glycosyltransferase</fullName>
    </submittedName>
</protein>
<name>A0ABS2UA87_9LEPT</name>
<evidence type="ECO:0000313" key="2">
    <source>
        <dbReference type="EMBL" id="MBM9577275.1"/>
    </source>
</evidence>
<dbReference type="Gene3D" id="3.90.550.10">
    <property type="entry name" value="Spore Coat Polysaccharide Biosynthesis Protein SpsA, Chain A"/>
    <property type="match status" value="1"/>
</dbReference>
<dbReference type="PANTHER" id="PTHR43685:SF2">
    <property type="entry name" value="GLYCOSYLTRANSFERASE 2-LIKE DOMAIN-CONTAINING PROTEIN"/>
    <property type="match status" value="1"/>
</dbReference>
<dbReference type="PANTHER" id="PTHR43685">
    <property type="entry name" value="GLYCOSYLTRANSFERASE"/>
    <property type="match status" value="1"/>
</dbReference>
<dbReference type="InterPro" id="IPR001173">
    <property type="entry name" value="Glyco_trans_2-like"/>
</dbReference>
<keyword evidence="3" id="KW-1185">Reference proteome</keyword>
<dbReference type="Pfam" id="PF00535">
    <property type="entry name" value="Glycos_transf_2"/>
    <property type="match status" value="1"/>
</dbReference>
<dbReference type="EMBL" id="JAFFPU010000033">
    <property type="protein sequence ID" value="MBM9577275.1"/>
    <property type="molecule type" value="Genomic_DNA"/>
</dbReference>
<organism evidence="2 3">
    <name type="scientific">Leptospira ainlahdjerensis</name>
    <dbReference type="NCBI Taxonomy" id="2810033"/>
    <lineage>
        <taxon>Bacteria</taxon>
        <taxon>Pseudomonadati</taxon>
        <taxon>Spirochaetota</taxon>
        <taxon>Spirochaetia</taxon>
        <taxon>Leptospirales</taxon>
        <taxon>Leptospiraceae</taxon>
        <taxon>Leptospira</taxon>
    </lineage>
</organism>
<gene>
    <name evidence="2" type="ORF">JWG45_08935</name>
</gene>
<reference evidence="2 3" key="1">
    <citation type="submission" date="2021-02" db="EMBL/GenBank/DDBJ databases">
        <title>Leptospira ainlahdjerensis sp. nov., Leptospira ainazelensis sp. nov., Leptospira abararensis sp. nov. and Leptospira chreensis sp. nov., four new species isolated from water sources in Algeria.</title>
        <authorList>
            <person name="Amara Korba A."/>
            <person name="Kainiu M."/>
            <person name="Vincent A.T."/>
            <person name="Mariet J.-F."/>
            <person name="Veyrier F.J."/>
            <person name="Goarant C."/>
            <person name="Picardeau M."/>
        </authorList>
    </citation>
    <scope>NUCLEOTIDE SEQUENCE [LARGE SCALE GENOMIC DNA]</scope>
    <source>
        <strain evidence="2 3">201903070</strain>
    </source>
</reference>
<accession>A0ABS2UA87</accession>